<organism evidence="2 3">
    <name type="scientific">Agrobacterium tumefaciens</name>
    <dbReference type="NCBI Taxonomy" id="358"/>
    <lineage>
        <taxon>Bacteria</taxon>
        <taxon>Pseudomonadati</taxon>
        <taxon>Pseudomonadota</taxon>
        <taxon>Alphaproteobacteria</taxon>
        <taxon>Hyphomicrobiales</taxon>
        <taxon>Rhizobiaceae</taxon>
        <taxon>Rhizobium/Agrobacterium group</taxon>
        <taxon>Agrobacterium</taxon>
        <taxon>Agrobacterium tumefaciens complex</taxon>
    </lineage>
</organism>
<keyword evidence="1" id="KW-0472">Membrane</keyword>
<feature type="transmembrane region" description="Helical" evidence="1">
    <location>
        <begin position="50"/>
        <end position="72"/>
    </location>
</feature>
<feature type="transmembrane region" description="Helical" evidence="1">
    <location>
        <begin position="84"/>
        <end position="105"/>
    </location>
</feature>
<dbReference type="EMBL" id="CP039897">
    <property type="protein sequence ID" value="QCL77820.1"/>
    <property type="molecule type" value="Genomic_DNA"/>
</dbReference>
<feature type="transmembrane region" description="Helical" evidence="1">
    <location>
        <begin position="136"/>
        <end position="157"/>
    </location>
</feature>
<evidence type="ECO:0000313" key="3">
    <source>
        <dbReference type="Proteomes" id="UP000298579"/>
    </source>
</evidence>
<feature type="transmembrane region" description="Helical" evidence="1">
    <location>
        <begin position="17"/>
        <end position="38"/>
    </location>
</feature>
<evidence type="ECO:0000313" key="2">
    <source>
        <dbReference type="EMBL" id="QCL77820.1"/>
    </source>
</evidence>
<protein>
    <submittedName>
        <fullName evidence="2">Uncharacterized protein</fullName>
    </submittedName>
</protein>
<keyword evidence="1" id="KW-1133">Transmembrane helix</keyword>
<dbReference type="Proteomes" id="UP000298579">
    <property type="component" value="Chromosome circular"/>
</dbReference>
<dbReference type="AlphaFoldDB" id="A0AAE6B9B5"/>
<dbReference type="RefSeq" id="WP_137066214.1">
    <property type="nucleotide sequence ID" value="NZ_CP039888.1"/>
</dbReference>
<keyword evidence="1" id="KW-0812">Transmembrane</keyword>
<accession>A0AAE6B9B5</accession>
<sequence length="162" mass="16980">MTHTHENPIPSADRSKVVISAVLAALSVAAIALPIINIKAMGFSGGLTLVSPHLLGGIAYLLPLVFLARLAARFAPQAQPYVRIVEIVGLVIVGGIVLYAIVTLLNGMNEMNNANRQMTQMLGSANARQFSSMGGLSVASGAFALSLLLVGSAWQVWSGRSR</sequence>
<name>A0AAE6B9B5_AGRTU</name>
<proteinExistence type="predicted"/>
<evidence type="ECO:0000256" key="1">
    <source>
        <dbReference type="SAM" id="Phobius"/>
    </source>
</evidence>
<gene>
    <name evidence="2" type="ORF">CFBP5877_01105</name>
</gene>
<reference evidence="2 3" key="1">
    <citation type="submission" date="2019-04" db="EMBL/GenBank/DDBJ databases">
        <title>Complete genome sequence of Agrobacterium tumefaciens CFBP5877.</title>
        <authorList>
            <person name="Huang Y.-Y."/>
            <person name="Chiang H.-Y."/>
            <person name="Chou L."/>
            <person name="Lai E.-M."/>
            <person name="Kuo C.-H."/>
        </authorList>
    </citation>
    <scope>NUCLEOTIDE SEQUENCE [LARGE SCALE GENOMIC DNA]</scope>
    <source>
        <strain evidence="2 3">CFBP5877</strain>
    </source>
</reference>